<dbReference type="GO" id="GO:0004713">
    <property type="term" value="F:protein tyrosine kinase activity"/>
    <property type="evidence" value="ECO:0007669"/>
    <property type="project" value="UniProtKB-KW"/>
</dbReference>
<evidence type="ECO:0000256" key="1">
    <source>
        <dbReference type="ARBA" id="ARBA00022679"/>
    </source>
</evidence>
<keyword evidence="9" id="KW-1185">Reference proteome</keyword>
<dbReference type="PANTHER" id="PTHR32309:SF31">
    <property type="entry name" value="CAPSULAR EXOPOLYSACCHARIDE FAMILY"/>
    <property type="match status" value="1"/>
</dbReference>
<keyword evidence="1" id="KW-0808">Transferase</keyword>
<evidence type="ECO:0000256" key="5">
    <source>
        <dbReference type="ARBA" id="ARBA00023137"/>
    </source>
</evidence>
<dbReference type="Proteomes" id="UP000002709">
    <property type="component" value="Chromosome"/>
</dbReference>
<keyword evidence="3 8" id="KW-0418">Kinase</keyword>
<evidence type="ECO:0000256" key="4">
    <source>
        <dbReference type="ARBA" id="ARBA00022840"/>
    </source>
</evidence>
<dbReference type="SUPFAM" id="SSF52540">
    <property type="entry name" value="P-loop containing nucleoside triphosphate hydrolases"/>
    <property type="match status" value="1"/>
</dbReference>
<dbReference type="KEGG" id="plt:Plut_0764"/>
<evidence type="ECO:0000259" key="7">
    <source>
        <dbReference type="Pfam" id="PF13807"/>
    </source>
</evidence>
<dbReference type="Pfam" id="PF13807">
    <property type="entry name" value="GNVR"/>
    <property type="match status" value="1"/>
</dbReference>
<evidence type="ECO:0000256" key="2">
    <source>
        <dbReference type="ARBA" id="ARBA00022741"/>
    </source>
</evidence>
<feature type="domain" description="AAA" evidence="6">
    <location>
        <begin position="579"/>
        <end position="712"/>
    </location>
</feature>
<dbReference type="Gene3D" id="3.40.50.300">
    <property type="entry name" value="P-loop containing nucleotide triphosphate hydrolases"/>
    <property type="match status" value="1"/>
</dbReference>
<keyword evidence="5 8" id="KW-0829">Tyrosine-protein kinase</keyword>
<dbReference type="HOGENOM" id="CLU_009912_2_0_10"/>
<gene>
    <name evidence="8" type="ordered locus">Plut_0764</name>
</gene>
<dbReference type="eggNOG" id="COG3206">
    <property type="taxonomic scope" value="Bacteria"/>
</dbReference>
<sequence>MIVLMVGTLVVAMLFYLFKTPEYHAVSVVMIKEDKQSNDLLQTILGPEAGMDINASKKDIALFKSMPIARLTIEQLERNLKGKPLELFGSRDYTSPLMALFTKLQPSSIGNAFPSETDGLSKEELLRQRCLLLTKRIRVEPVKDTNMLNISVASPFADEAELLTNTICEVYRQADISRNSEKYAQANSYIAKSLVEQQSKVDEADRALSLFMTHNEIYEVSGNTQQLLDKLVEADAQYNTIQAEYHTVGNTLRFLEQRLSESDKAIGSQIEQTVNSKLGAIMDEIRGLESSYVALLKQKGADDPAVRAAKVRLEEVKSRYATLQRSQIAGEIGYAGRAKKFGFDMVSEKLQIERKLNELQFRAGELSRIRQYYEQQLSSLPNKQQEYLKLERDRNVAGKTYAELKQKFDETSIFLGSEVGGVSLIGAAFRPFFPESPSLLKSLLLGVLFGGMLAIGYAYIEEAMDGTLQDECLYDEIGLRPLSVIPTVGSARNPAVPPSGSSRMLSHVGNSFGKLLPDASSRQSPSGREDAAQLIPLITDNLTSSFAESIRILRTSIQYSRQGSPPQSILISGTAMWEGKSTVCLNLGMAYALVGKKTLIIDCDLRRPSQHVKLNCLRGPGLTDYLLSSDGDSCVPNIQNTRMENLFLLSAGLNVSGSSELLASKKMQGLLSVMRKRFDCILLDCPPFFLSDASQISALTDGVVLVSRLQYTERKMLQSIIADPAVKDALLGVALIATPELSRKGYLGKYGNGVYEEDPLLLT</sequence>
<dbReference type="STRING" id="319225.Plut_0764"/>
<keyword evidence="2" id="KW-0547">Nucleotide-binding</keyword>
<dbReference type="InterPro" id="IPR027417">
    <property type="entry name" value="P-loop_NTPase"/>
</dbReference>
<keyword evidence="4" id="KW-0067">ATP-binding</keyword>
<evidence type="ECO:0000256" key="3">
    <source>
        <dbReference type="ARBA" id="ARBA00022777"/>
    </source>
</evidence>
<proteinExistence type="predicted"/>
<organism evidence="8 9">
    <name type="scientific">Chlorobium luteolum (strain DSM 273 / BCRC 81028 / 2530)</name>
    <name type="common">Pelodictyon luteolum</name>
    <dbReference type="NCBI Taxonomy" id="319225"/>
    <lineage>
        <taxon>Bacteria</taxon>
        <taxon>Pseudomonadati</taxon>
        <taxon>Chlorobiota</taxon>
        <taxon>Chlorobiia</taxon>
        <taxon>Chlorobiales</taxon>
        <taxon>Chlorobiaceae</taxon>
        <taxon>Chlorobium/Pelodictyon group</taxon>
        <taxon>Pelodictyon</taxon>
    </lineage>
</organism>
<dbReference type="InterPro" id="IPR032807">
    <property type="entry name" value="GNVR"/>
</dbReference>
<dbReference type="CDD" id="cd05387">
    <property type="entry name" value="BY-kinase"/>
    <property type="match status" value="1"/>
</dbReference>
<dbReference type="AlphaFoldDB" id="Q3B4U4"/>
<name>Q3B4U4_CHLL3</name>
<evidence type="ECO:0000313" key="8">
    <source>
        <dbReference type="EMBL" id="ABB23637.1"/>
    </source>
</evidence>
<dbReference type="PANTHER" id="PTHR32309">
    <property type="entry name" value="TYROSINE-PROTEIN KINASE"/>
    <property type="match status" value="1"/>
</dbReference>
<dbReference type="InterPro" id="IPR050445">
    <property type="entry name" value="Bact_polysacc_biosynth/exp"/>
</dbReference>
<protein>
    <submittedName>
        <fullName evidence="8">Protein-tyrosine kinase</fullName>
    </submittedName>
</protein>
<evidence type="ECO:0000313" key="9">
    <source>
        <dbReference type="Proteomes" id="UP000002709"/>
    </source>
</evidence>
<feature type="domain" description="Tyrosine-protein kinase G-rich" evidence="7">
    <location>
        <begin position="383"/>
        <end position="461"/>
    </location>
</feature>
<evidence type="ECO:0000259" key="6">
    <source>
        <dbReference type="Pfam" id="PF13614"/>
    </source>
</evidence>
<reference evidence="9" key="1">
    <citation type="submission" date="2005-08" db="EMBL/GenBank/DDBJ databases">
        <title>Complete sequence of Pelodictyon luteolum DSM 273.</title>
        <authorList>
            <consortium name="US DOE Joint Genome Institute"/>
            <person name="Copeland A."/>
            <person name="Lucas S."/>
            <person name="Lapidus A."/>
            <person name="Barry K."/>
            <person name="Detter J.C."/>
            <person name="Glavina T."/>
            <person name="Hammon N."/>
            <person name="Israni S."/>
            <person name="Pitluck S."/>
            <person name="Bryant D."/>
            <person name="Schmutz J."/>
            <person name="Larimer F."/>
            <person name="Land M."/>
            <person name="Kyrpides N."/>
            <person name="Ivanova N."/>
            <person name="Richardson P."/>
        </authorList>
    </citation>
    <scope>NUCLEOTIDE SEQUENCE [LARGE SCALE GENOMIC DNA]</scope>
    <source>
        <strain evidence="9">DSM 273 / BCRC 81028 / 2530</strain>
    </source>
</reference>
<dbReference type="InterPro" id="IPR005702">
    <property type="entry name" value="Wzc-like_C"/>
</dbReference>
<dbReference type="Pfam" id="PF13614">
    <property type="entry name" value="AAA_31"/>
    <property type="match status" value="1"/>
</dbReference>
<dbReference type="EMBL" id="CP000096">
    <property type="protein sequence ID" value="ABB23637.1"/>
    <property type="molecule type" value="Genomic_DNA"/>
</dbReference>
<dbReference type="InterPro" id="IPR025669">
    <property type="entry name" value="AAA_dom"/>
</dbReference>
<dbReference type="eggNOG" id="COG0489">
    <property type="taxonomic scope" value="Bacteria"/>
</dbReference>
<accession>Q3B4U4</accession>